<protein>
    <submittedName>
        <fullName evidence="2">CRP-like cAMP-binding protein</fullName>
    </submittedName>
</protein>
<reference evidence="2 3" key="1">
    <citation type="submission" date="2023-07" db="EMBL/GenBank/DDBJ databases">
        <title>Sorghum-associated microbial communities from plants grown in Nebraska, USA.</title>
        <authorList>
            <person name="Schachtman D."/>
        </authorList>
    </citation>
    <scope>NUCLEOTIDE SEQUENCE [LARGE SCALE GENOMIC DNA]</scope>
    <source>
        <strain evidence="2 3">CC351</strain>
    </source>
</reference>
<evidence type="ECO:0000259" key="1">
    <source>
        <dbReference type="Pfam" id="PF00027"/>
    </source>
</evidence>
<name>A0ABT9SU65_9FLAO</name>
<evidence type="ECO:0000313" key="3">
    <source>
        <dbReference type="Proteomes" id="UP001235513"/>
    </source>
</evidence>
<accession>A0ABT9SU65</accession>
<dbReference type="SUPFAM" id="SSF51206">
    <property type="entry name" value="cAMP-binding domain-like"/>
    <property type="match status" value="1"/>
</dbReference>
<sequence>MHESLRAYINTKTGSEIGDAEFKHVTDAFSAKVIKKKQFLSHEGSICRYMAFIVRGAMRQYIINSKGVENVVRFGIENWWMSDRDSFSNLTLSKYNIDAVEDTEVLVTTKEEISILMDRSPVFFKLAHILDEKNFIATQSRIEANISYTAEEKFQQLMKHHPEFIKRFPQTMLASYLGITPETLSRIRKQLLSK</sequence>
<comment type="caution">
    <text evidence="2">The sequence shown here is derived from an EMBL/GenBank/DDBJ whole genome shotgun (WGS) entry which is preliminary data.</text>
</comment>
<dbReference type="Pfam" id="PF00027">
    <property type="entry name" value="cNMP_binding"/>
    <property type="match status" value="1"/>
</dbReference>
<dbReference type="Proteomes" id="UP001235513">
    <property type="component" value="Unassembled WGS sequence"/>
</dbReference>
<dbReference type="InterPro" id="IPR018490">
    <property type="entry name" value="cNMP-bd_dom_sf"/>
</dbReference>
<organism evidence="2 3">
    <name type="scientific">Chryseobacterium lathyri</name>
    <dbReference type="NCBI Taxonomy" id="395933"/>
    <lineage>
        <taxon>Bacteria</taxon>
        <taxon>Pseudomonadati</taxon>
        <taxon>Bacteroidota</taxon>
        <taxon>Flavobacteriia</taxon>
        <taxon>Flavobacteriales</taxon>
        <taxon>Weeksellaceae</taxon>
        <taxon>Chryseobacterium group</taxon>
        <taxon>Chryseobacterium</taxon>
    </lineage>
</organism>
<proteinExistence type="predicted"/>
<dbReference type="Gene3D" id="2.60.120.10">
    <property type="entry name" value="Jelly Rolls"/>
    <property type="match status" value="1"/>
</dbReference>
<dbReference type="RefSeq" id="WP_306846243.1">
    <property type="nucleotide sequence ID" value="NZ_JAUSRL010000009.1"/>
</dbReference>
<dbReference type="InterPro" id="IPR000595">
    <property type="entry name" value="cNMP-bd_dom"/>
</dbReference>
<gene>
    <name evidence="2" type="ORF">J2T04_003923</name>
</gene>
<dbReference type="EMBL" id="JAUSRL010000009">
    <property type="protein sequence ID" value="MDP9961995.1"/>
    <property type="molecule type" value="Genomic_DNA"/>
</dbReference>
<feature type="domain" description="Cyclic nucleotide-binding" evidence="1">
    <location>
        <begin position="33"/>
        <end position="119"/>
    </location>
</feature>
<keyword evidence="3" id="KW-1185">Reference proteome</keyword>
<dbReference type="CDD" id="cd00038">
    <property type="entry name" value="CAP_ED"/>
    <property type="match status" value="1"/>
</dbReference>
<evidence type="ECO:0000313" key="2">
    <source>
        <dbReference type="EMBL" id="MDP9961995.1"/>
    </source>
</evidence>
<dbReference type="InterPro" id="IPR014710">
    <property type="entry name" value="RmlC-like_jellyroll"/>
</dbReference>